<dbReference type="EMBL" id="JBBWWQ010000005">
    <property type="protein sequence ID" value="KAK8947299.1"/>
    <property type="molecule type" value="Genomic_DNA"/>
</dbReference>
<reference evidence="6 7" key="1">
    <citation type="journal article" date="2022" name="Nat. Plants">
        <title>Genomes of leafy and leafless Platanthera orchids illuminate the evolution of mycoheterotrophy.</title>
        <authorList>
            <person name="Li M.H."/>
            <person name="Liu K.W."/>
            <person name="Li Z."/>
            <person name="Lu H.C."/>
            <person name="Ye Q.L."/>
            <person name="Zhang D."/>
            <person name="Wang J.Y."/>
            <person name="Li Y.F."/>
            <person name="Zhong Z.M."/>
            <person name="Liu X."/>
            <person name="Yu X."/>
            <person name="Liu D.K."/>
            <person name="Tu X.D."/>
            <person name="Liu B."/>
            <person name="Hao Y."/>
            <person name="Liao X.Y."/>
            <person name="Jiang Y.T."/>
            <person name="Sun W.H."/>
            <person name="Chen J."/>
            <person name="Chen Y.Q."/>
            <person name="Ai Y."/>
            <person name="Zhai J.W."/>
            <person name="Wu S.S."/>
            <person name="Zhou Z."/>
            <person name="Hsiao Y.Y."/>
            <person name="Wu W.L."/>
            <person name="Chen Y.Y."/>
            <person name="Lin Y.F."/>
            <person name="Hsu J.L."/>
            <person name="Li C.Y."/>
            <person name="Wang Z.W."/>
            <person name="Zhao X."/>
            <person name="Zhong W.Y."/>
            <person name="Ma X.K."/>
            <person name="Ma L."/>
            <person name="Huang J."/>
            <person name="Chen G.Z."/>
            <person name="Huang M.Z."/>
            <person name="Huang L."/>
            <person name="Peng D.H."/>
            <person name="Luo Y.B."/>
            <person name="Zou S.Q."/>
            <person name="Chen S.P."/>
            <person name="Lan S."/>
            <person name="Tsai W.C."/>
            <person name="Van de Peer Y."/>
            <person name="Liu Z.J."/>
        </authorList>
    </citation>
    <scope>NUCLEOTIDE SEQUENCE [LARGE SCALE GENOMIC DNA]</scope>
    <source>
        <strain evidence="6">Lor287</strain>
    </source>
</reference>
<keyword evidence="7" id="KW-1185">Reference proteome</keyword>
<dbReference type="InterPro" id="IPR035595">
    <property type="entry name" value="UDP_glycos_trans_CS"/>
</dbReference>
<keyword evidence="2 4" id="KW-0328">Glycosyltransferase</keyword>
<evidence type="ECO:0000313" key="7">
    <source>
        <dbReference type="Proteomes" id="UP001418222"/>
    </source>
</evidence>
<dbReference type="Proteomes" id="UP001418222">
    <property type="component" value="Unassembled WGS sequence"/>
</dbReference>
<dbReference type="Gene3D" id="3.40.50.2000">
    <property type="entry name" value="Glycogen Phosphorylase B"/>
    <property type="match status" value="2"/>
</dbReference>
<name>A0AAP0GA44_9ASPA</name>
<evidence type="ECO:0000256" key="2">
    <source>
        <dbReference type="ARBA" id="ARBA00022676"/>
    </source>
</evidence>
<gene>
    <name evidence="6" type="ORF">KSP39_PZI006605</name>
</gene>
<accession>A0AAP0GA44</accession>
<dbReference type="CDD" id="cd03784">
    <property type="entry name" value="GT1_Gtf-like"/>
    <property type="match status" value="1"/>
</dbReference>
<proteinExistence type="inferred from homology"/>
<dbReference type="FunFam" id="3.40.50.2000:FF:000060">
    <property type="entry name" value="Glycosyltransferase"/>
    <property type="match status" value="1"/>
</dbReference>
<dbReference type="PANTHER" id="PTHR11926:SF986">
    <property type="entry name" value="UDP-GLYCOSYLTRANSFERASE 84A1"/>
    <property type="match status" value="1"/>
</dbReference>
<dbReference type="GO" id="GO:0080044">
    <property type="term" value="F:quercetin 7-O-glucosyltransferase activity"/>
    <property type="evidence" value="ECO:0007669"/>
    <property type="project" value="TreeGrafter"/>
</dbReference>
<comment type="similarity">
    <text evidence="1 4">Belongs to the UDP-glycosyltransferase family.</text>
</comment>
<sequence length="550" mass="60524">MYQIHRLLILLDRYFFLSSPVIYSQCRKNKKSRGRQADGRTTLLSSAMGEADSLLHFLFVSFPGQGHVNPLLRLAKRIAAKGPLVTFSTTVDTGRRIRAASNSSLDPADDSEDELIPVGLGFLRFEFFHDGADPDDPLRDELEILMERLEFNGPPALTDLINRQARAGRPVSCIVNNPFLPWALEVAEEVGIPSAVLWVQSCAVFSTYYHFHHRLADFPTDDNPDVTVRLPGLPPMSPDDLPTFLLPSNPYKPLTKVILAQFHNISKARWVFANSFEELERDAFKAMAKVSPVIPIGPLVDCGESQLGKIKADMWKTADHCLDWLDKHRDRSVVYISAGSIVMLSSAEMQELAYGLKDSGRPFLWVVRENLRELLPAGYEEEIAAGGLGLLVGWSPQEKVLAHRALACFVTHCGWNSTLELIAAGVPVVAYPQWGDQIPDAKFLCEVYGIGLRLPAPAARTDVVNYLTAVIEGPDGEAMRKRAKEWRDVALAAVAPGGSSDRNIDKFVHDIRIWVASNGAAAINGKISALDIVAADGFPISAEPPKAAIN</sequence>
<dbReference type="AlphaFoldDB" id="A0AAP0GA44"/>
<dbReference type="PROSITE" id="PS00375">
    <property type="entry name" value="UDPGT"/>
    <property type="match status" value="1"/>
</dbReference>
<dbReference type="SUPFAM" id="SSF53756">
    <property type="entry name" value="UDP-Glycosyltransferase/glycogen phosphorylase"/>
    <property type="match status" value="1"/>
</dbReference>
<evidence type="ECO:0000256" key="5">
    <source>
        <dbReference type="RuleBase" id="RU362057"/>
    </source>
</evidence>
<evidence type="ECO:0000256" key="4">
    <source>
        <dbReference type="RuleBase" id="RU003718"/>
    </source>
</evidence>
<dbReference type="EC" id="2.4.1.-" evidence="5"/>
<evidence type="ECO:0000313" key="6">
    <source>
        <dbReference type="EMBL" id="KAK8947299.1"/>
    </source>
</evidence>
<evidence type="ECO:0000256" key="3">
    <source>
        <dbReference type="ARBA" id="ARBA00022679"/>
    </source>
</evidence>
<dbReference type="Pfam" id="PF00201">
    <property type="entry name" value="UDPGT"/>
    <property type="match status" value="1"/>
</dbReference>
<organism evidence="6 7">
    <name type="scientific">Platanthera zijinensis</name>
    <dbReference type="NCBI Taxonomy" id="2320716"/>
    <lineage>
        <taxon>Eukaryota</taxon>
        <taxon>Viridiplantae</taxon>
        <taxon>Streptophyta</taxon>
        <taxon>Embryophyta</taxon>
        <taxon>Tracheophyta</taxon>
        <taxon>Spermatophyta</taxon>
        <taxon>Magnoliopsida</taxon>
        <taxon>Liliopsida</taxon>
        <taxon>Asparagales</taxon>
        <taxon>Orchidaceae</taxon>
        <taxon>Orchidoideae</taxon>
        <taxon>Orchideae</taxon>
        <taxon>Orchidinae</taxon>
        <taxon>Platanthera</taxon>
    </lineage>
</organism>
<dbReference type="InterPro" id="IPR002213">
    <property type="entry name" value="UDP_glucos_trans"/>
</dbReference>
<protein>
    <recommendedName>
        <fullName evidence="5">Glycosyltransferase</fullName>
        <ecNumber evidence="5">2.4.1.-</ecNumber>
    </recommendedName>
</protein>
<keyword evidence="3 4" id="KW-0808">Transferase</keyword>
<dbReference type="FunFam" id="3.40.50.2000:FF:000101">
    <property type="entry name" value="Glycosyltransferase"/>
    <property type="match status" value="1"/>
</dbReference>
<comment type="caution">
    <text evidence="6">The sequence shown here is derived from an EMBL/GenBank/DDBJ whole genome shotgun (WGS) entry which is preliminary data.</text>
</comment>
<dbReference type="GO" id="GO:0080043">
    <property type="term" value="F:quercetin 3-O-glucosyltransferase activity"/>
    <property type="evidence" value="ECO:0007669"/>
    <property type="project" value="TreeGrafter"/>
</dbReference>
<dbReference type="PANTHER" id="PTHR11926">
    <property type="entry name" value="GLUCOSYL/GLUCURONOSYL TRANSFERASES"/>
    <property type="match status" value="1"/>
</dbReference>
<evidence type="ECO:0000256" key="1">
    <source>
        <dbReference type="ARBA" id="ARBA00009995"/>
    </source>
</evidence>